<dbReference type="PROSITE" id="PS51257">
    <property type="entry name" value="PROKAR_LIPOPROTEIN"/>
    <property type="match status" value="1"/>
</dbReference>
<gene>
    <name evidence="3" type="ORF">SAMN05192534_1304</name>
</gene>
<protein>
    <submittedName>
        <fullName evidence="3">TRAP-type C4-dicarboxylate transport system, substrate-binding protein</fullName>
    </submittedName>
</protein>
<dbReference type="STRING" id="568899.SAMN05192534_1304"/>
<dbReference type="AlphaFoldDB" id="A0A1G8J7H8"/>
<dbReference type="InterPro" id="IPR038404">
    <property type="entry name" value="TRAP_DctP_sf"/>
</dbReference>
<feature type="chain" id="PRO_5039669840" evidence="2">
    <location>
        <begin position="22"/>
        <end position="349"/>
    </location>
</feature>
<dbReference type="OrthoDB" id="1646at2"/>
<keyword evidence="4" id="KW-1185">Reference proteome</keyword>
<evidence type="ECO:0000256" key="2">
    <source>
        <dbReference type="SAM" id="SignalP"/>
    </source>
</evidence>
<keyword evidence="1 2" id="KW-0732">Signal</keyword>
<evidence type="ECO:0000256" key="1">
    <source>
        <dbReference type="ARBA" id="ARBA00022729"/>
    </source>
</evidence>
<dbReference type="RefSeq" id="WP_091276254.1">
    <property type="nucleotide sequence ID" value="NZ_FNDK01000030.1"/>
</dbReference>
<dbReference type="Gene3D" id="3.40.190.170">
    <property type="entry name" value="Bacterial extracellular solute-binding protein, family 7"/>
    <property type="match status" value="1"/>
</dbReference>
<reference evidence="3 4" key="1">
    <citation type="submission" date="2016-10" db="EMBL/GenBank/DDBJ databases">
        <authorList>
            <person name="de Groot N.N."/>
        </authorList>
    </citation>
    <scope>NUCLEOTIDE SEQUENCE [LARGE SCALE GENOMIC DNA]</scope>
    <source>
        <strain evidence="3 4">DSM 21632</strain>
    </source>
</reference>
<proteinExistence type="predicted"/>
<name>A0A1G8J7H8_9BACI</name>
<dbReference type="Pfam" id="PF03480">
    <property type="entry name" value="DctP"/>
    <property type="match status" value="1"/>
</dbReference>
<sequence>MINKKLLSVLSAILVVSAVLTGCNSNKESVEQQAKAESNTITLTYAFFAPPITFPGRQMQMWKEELEERTNGKVKVELYPAGTLLQANNMFDGVEKGVADIGMSVTSYEPGRFPLMGMADMASYPNSKVATQVRHKLVQEYEEEIFKGNKVITVFTGEPSYIQATKPITSLEDLKGKQLRISGALAPVLEELGAAPVGMSQAEAAESLQMGIIEGVVTSREILKDFNFAELVGYVTDYPLSVNTFVAIMSEDKWNSLPEDVQEEIDKLSLEMAEWTSAYHDDYVQESLEWSINEHGVEVVSLSEEEKERWDEIIVPLMEEYVEKAEDQGLPAREFKQKMYKLIEKYTSE</sequence>
<dbReference type="PANTHER" id="PTHR33376">
    <property type="match status" value="1"/>
</dbReference>
<dbReference type="PANTHER" id="PTHR33376:SF15">
    <property type="entry name" value="BLL6794 PROTEIN"/>
    <property type="match status" value="1"/>
</dbReference>
<dbReference type="SUPFAM" id="SSF53850">
    <property type="entry name" value="Periplasmic binding protein-like II"/>
    <property type="match status" value="1"/>
</dbReference>
<dbReference type="EMBL" id="FNDK01000030">
    <property type="protein sequence ID" value="SDI27146.1"/>
    <property type="molecule type" value="Genomic_DNA"/>
</dbReference>
<accession>A0A1G8J7H8</accession>
<organism evidence="3 4">
    <name type="scientific">Alteribacillus persepolensis</name>
    <dbReference type="NCBI Taxonomy" id="568899"/>
    <lineage>
        <taxon>Bacteria</taxon>
        <taxon>Bacillati</taxon>
        <taxon>Bacillota</taxon>
        <taxon>Bacilli</taxon>
        <taxon>Bacillales</taxon>
        <taxon>Bacillaceae</taxon>
        <taxon>Alteribacillus</taxon>
    </lineage>
</organism>
<dbReference type="CDD" id="cd13665">
    <property type="entry name" value="PBP2_TRAP_Dctp3_4"/>
    <property type="match status" value="1"/>
</dbReference>
<dbReference type="GO" id="GO:0055085">
    <property type="term" value="P:transmembrane transport"/>
    <property type="evidence" value="ECO:0007669"/>
    <property type="project" value="InterPro"/>
</dbReference>
<evidence type="ECO:0000313" key="4">
    <source>
        <dbReference type="Proteomes" id="UP000199163"/>
    </source>
</evidence>
<dbReference type="InterPro" id="IPR018389">
    <property type="entry name" value="DctP_fam"/>
</dbReference>
<evidence type="ECO:0000313" key="3">
    <source>
        <dbReference type="EMBL" id="SDI27146.1"/>
    </source>
</evidence>
<feature type="signal peptide" evidence="2">
    <location>
        <begin position="1"/>
        <end position="21"/>
    </location>
</feature>
<dbReference type="Proteomes" id="UP000199163">
    <property type="component" value="Unassembled WGS sequence"/>
</dbReference>
<dbReference type="NCBIfam" id="NF037995">
    <property type="entry name" value="TRAP_S1"/>
    <property type="match status" value="1"/>
</dbReference>